<keyword evidence="3" id="KW-1185">Reference proteome</keyword>
<feature type="region of interest" description="Disordered" evidence="1">
    <location>
        <begin position="1"/>
        <end position="30"/>
    </location>
</feature>
<protein>
    <submittedName>
        <fullName evidence="2">Uncharacterized protein</fullName>
    </submittedName>
</protein>
<reference evidence="3" key="1">
    <citation type="journal article" date="2008" name="Insect Biochem. Mol. Biol.">
        <title>The genome of a lepidopteran model insect, the silkworm Bombyx mori.</title>
        <authorList>
            <consortium name="International Silkworm Genome Consortium"/>
        </authorList>
    </citation>
    <scope>NUCLEOTIDE SEQUENCE [LARGE SCALE GENOMIC DNA]</scope>
    <source>
        <strain evidence="3">p50T</strain>
    </source>
</reference>
<organism evidence="2 3">
    <name type="scientific">Bombyx mori</name>
    <name type="common">Silk moth</name>
    <dbReference type="NCBI Taxonomy" id="7091"/>
    <lineage>
        <taxon>Eukaryota</taxon>
        <taxon>Metazoa</taxon>
        <taxon>Ecdysozoa</taxon>
        <taxon>Arthropoda</taxon>
        <taxon>Hexapoda</taxon>
        <taxon>Insecta</taxon>
        <taxon>Pterygota</taxon>
        <taxon>Neoptera</taxon>
        <taxon>Endopterygota</taxon>
        <taxon>Lepidoptera</taxon>
        <taxon>Glossata</taxon>
        <taxon>Ditrysia</taxon>
        <taxon>Bombycoidea</taxon>
        <taxon>Bombycidae</taxon>
        <taxon>Bombycinae</taxon>
        <taxon>Bombyx</taxon>
    </lineage>
</organism>
<evidence type="ECO:0000313" key="3">
    <source>
        <dbReference type="Proteomes" id="UP000005204"/>
    </source>
</evidence>
<accession>A0A8R2QVN1</accession>
<dbReference type="Proteomes" id="UP000005204">
    <property type="component" value="Unassembled WGS sequence"/>
</dbReference>
<name>A0A8R2QVN1_BOMMO</name>
<evidence type="ECO:0000256" key="1">
    <source>
        <dbReference type="SAM" id="MobiDB-lite"/>
    </source>
</evidence>
<dbReference type="EnsemblMetazoa" id="XM_038014205.1">
    <property type="protein sequence ID" value="XP_037870133.1"/>
    <property type="gene ID" value="LOC119629176"/>
</dbReference>
<proteinExistence type="predicted"/>
<sequence>MPPRKIRQQTDDNSDSGDEKVDAVPSPAPVLMSGDQLSSLLAAFSKSQAEANRQLVESLWASHGLGSGSKFTTPIVSPPPTPTSNMAKCTARFDGVTRDPEAVEAFIDSVEVYKECACVSDDIALRGLPMLMEGEAAIWWRGVRNEVSSWPDALKRLRAMYGVPRPAHKVFRDVFSSEQGDELADSFIVRIRAMLSRLPYQLPEEARLDIIYGLLHKRIRKRLPRDGVSDIETLIEKSRMVEESLVECTAALNIPPQPHKSLPTVFGERSSAPDVTSIHIVMINIL</sequence>
<reference evidence="2" key="2">
    <citation type="submission" date="2022-06" db="UniProtKB">
        <authorList>
            <consortium name="EnsemblMetazoa"/>
        </authorList>
    </citation>
    <scope>IDENTIFICATION</scope>
    <source>
        <strain evidence="2">p50T (Dazao)</strain>
    </source>
</reference>
<evidence type="ECO:0000313" key="2">
    <source>
        <dbReference type="EnsemblMetazoa" id="XP_037870133.1"/>
    </source>
</evidence>
<dbReference type="AlphaFoldDB" id="A0A8R2QVN1"/>